<feature type="compositionally biased region" description="Polar residues" evidence="2">
    <location>
        <begin position="24"/>
        <end position="42"/>
    </location>
</feature>
<dbReference type="PANTHER" id="PTHR46910:SF1">
    <property type="entry name" value="MISCELLANEOUS ZN(II)2CYS6 TRANSCRIPTION FACTOR (EUROFUNG)-RELATED"/>
    <property type="match status" value="1"/>
</dbReference>
<evidence type="ECO:0000313" key="4">
    <source>
        <dbReference type="EMBL" id="KAL3419178.1"/>
    </source>
</evidence>
<dbReference type="SMART" id="SM00906">
    <property type="entry name" value="Fungal_trans"/>
    <property type="match status" value="1"/>
</dbReference>
<evidence type="ECO:0000313" key="5">
    <source>
        <dbReference type="Proteomes" id="UP001629113"/>
    </source>
</evidence>
<dbReference type="InterPro" id="IPR007219">
    <property type="entry name" value="XnlR_reg_dom"/>
</dbReference>
<proteinExistence type="predicted"/>
<protein>
    <submittedName>
        <fullName evidence="4">Fungal specific transcription factor domain-containing protein</fullName>
    </submittedName>
</protein>
<evidence type="ECO:0000259" key="3">
    <source>
        <dbReference type="SMART" id="SM00906"/>
    </source>
</evidence>
<organism evidence="4 5">
    <name type="scientific">Phlyctema vagabunda</name>
    <dbReference type="NCBI Taxonomy" id="108571"/>
    <lineage>
        <taxon>Eukaryota</taxon>
        <taxon>Fungi</taxon>
        <taxon>Dikarya</taxon>
        <taxon>Ascomycota</taxon>
        <taxon>Pezizomycotina</taxon>
        <taxon>Leotiomycetes</taxon>
        <taxon>Helotiales</taxon>
        <taxon>Dermateaceae</taxon>
        <taxon>Phlyctema</taxon>
    </lineage>
</organism>
<comment type="caution">
    <text evidence="4">The sequence shown here is derived from an EMBL/GenBank/DDBJ whole genome shotgun (WGS) entry which is preliminary data.</text>
</comment>
<feature type="region of interest" description="Disordered" evidence="2">
    <location>
        <begin position="1"/>
        <end position="60"/>
    </location>
</feature>
<sequence length="676" mass="74632">MPHLPVTREWVISADKTQEDRTETQQSAGRGVAHTSSYSPASSIRPEIGQASHSPPVSSIPSWTPKTVLSSAQQPYEVICNLDGRTDRIKIMGGSSSQCLMKSLDVYLESASIQPLSHNFQHGMQQAEEMDIPLLGSLPEFPEAACCNTYVSTFFSKIHPLYPIFNVDKMKNSIRQLALLPAPSTVPHEQTPLLVSSYLILSIGADENANGLTDDGTKYLIATASLLGHVVLIPYLHAIQALLLFTLAYRGHNKDGVGWQTLGMAIRIAYTLGLHRNSVNDSSNHSEFGDRSKQHLNTVIWAICCSLEKLMQLESGRPATIHHIECDRMTASDQRIAGRDFLKWHVGLAKHQGLICQHIYGHKPGDRTAQQILSDTARLDSSLLSWAREIPEGFRPGIDLFCSSSDFHIAVFLSIEYYQTIITLHRAALIAPASTFSSEVAKHPFDEAEKLRLLAGEAICVSSARSVARLSIEMSDRNIQSRISSAGPQLLACIVLGISLLKNPKSRIIAADLELLKACVENTADQFSKSGHNARFVKGILSIYQQVRRYISRLKEPEAGYRANPCGTDETTYQQLQIGGSFLETQNTPPLRDTNTGSSNISNGVTVPEQAQSDLNQYGILPHEEVPEINSPIVTNPIPLQFHSESLPFDNLNVQELWDWMGDLSGYRSYEYQGSC</sequence>
<gene>
    <name evidence="4" type="ORF">PVAG01_09400</name>
</gene>
<feature type="compositionally biased region" description="Polar residues" evidence="2">
    <location>
        <begin position="51"/>
        <end position="60"/>
    </location>
</feature>
<feature type="domain" description="Xylanolytic transcriptional activator regulatory" evidence="3">
    <location>
        <begin position="258"/>
        <end position="336"/>
    </location>
</feature>
<keyword evidence="1" id="KW-0539">Nucleus</keyword>
<dbReference type="InterPro" id="IPR050987">
    <property type="entry name" value="AtrR-like"/>
</dbReference>
<dbReference type="CDD" id="cd12148">
    <property type="entry name" value="fungal_TF_MHR"/>
    <property type="match status" value="1"/>
</dbReference>
<accession>A0ABR4P791</accession>
<reference evidence="4 5" key="1">
    <citation type="submission" date="2024-06" db="EMBL/GenBank/DDBJ databases">
        <title>Complete genome of Phlyctema vagabunda strain 19-DSS-EL-015.</title>
        <authorList>
            <person name="Fiorenzani C."/>
        </authorList>
    </citation>
    <scope>NUCLEOTIDE SEQUENCE [LARGE SCALE GENOMIC DNA]</scope>
    <source>
        <strain evidence="4 5">19-DSS-EL-015</strain>
    </source>
</reference>
<dbReference type="EMBL" id="JBFCZG010000008">
    <property type="protein sequence ID" value="KAL3419178.1"/>
    <property type="molecule type" value="Genomic_DNA"/>
</dbReference>
<dbReference type="Pfam" id="PF04082">
    <property type="entry name" value="Fungal_trans"/>
    <property type="match status" value="1"/>
</dbReference>
<evidence type="ECO:0000256" key="1">
    <source>
        <dbReference type="ARBA" id="ARBA00023242"/>
    </source>
</evidence>
<dbReference type="PANTHER" id="PTHR46910">
    <property type="entry name" value="TRANSCRIPTION FACTOR PDR1"/>
    <property type="match status" value="1"/>
</dbReference>
<evidence type="ECO:0000256" key="2">
    <source>
        <dbReference type="SAM" id="MobiDB-lite"/>
    </source>
</evidence>
<dbReference type="Proteomes" id="UP001629113">
    <property type="component" value="Unassembled WGS sequence"/>
</dbReference>
<name>A0ABR4P791_9HELO</name>
<keyword evidence="5" id="KW-1185">Reference proteome</keyword>